<dbReference type="KEGG" id="ang:An03g00630"/>
<accession>A0AAJ8BM40</accession>
<reference evidence="1" key="2">
    <citation type="submission" date="2025-08" db="UniProtKB">
        <authorList>
            <consortium name="RefSeq"/>
        </authorList>
    </citation>
    <scope>IDENTIFICATION</scope>
</reference>
<dbReference type="RefSeq" id="XP_059600174.1">
    <property type="nucleotide sequence ID" value="XM_059746864.1"/>
</dbReference>
<sequence length="159" mass="17615">MGMGGAELAGGIRWITRCSSHGGHPFRMPLTVQWKLKRSASPHFEEATTTSQELDWHIEVFWSICRRSEGGVASWLTDLGGLDQGHRLAAAGGTYWIANFDLEHRPIHRKAMLAYREGGGRGSGVGAKSARYYYGSAETFSGVTDWMNLRWVARGEGKE</sequence>
<dbReference type="VEuPathDB" id="FungiDB:An03g00630"/>
<reference evidence="1" key="1">
    <citation type="submission" date="2025-02" db="EMBL/GenBank/DDBJ databases">
        <authorList>
            <consortium name="NCBI Genome Project"/>
        </authorList>
    </citation>
    <scope>NUCLEOTIDE SEQUENCE</scope>
</reference>
<proteinExistence type="predicted"/>
<evidence type="ECO:0000313" key="1">
    <source>
        <dbReference type="RefSeq" id="XP_059600174.1"/>
    </source>
</evidence>
<dbReference type="GeneID" id="84590602"/>
<dbReference type="AlphaFoldDB" id="A0AAJ8BM40"/>
<gene>
    <name evidence="1" type="ORF">An03g00630</name>
</gene>
<name>A0AAJ8BM40_ASPNG</name>
<organism evidence="1">
    <name type="scientific">Aspergillus niger</name>
    <dbReference type="NCBI Taxonomy" id="5061"/>
    <lineage>
        <taxon>Eukaryota</taxon>
        <taxon>Fungi</taxon>
        <taxon>Dikarya</taxon>
        <taxon>Ascomycota</taxon>
        <taxon>Pezizomycotina</taxon>
        <taxon>Eurotiomycetes</taxon>
        <taxon>Eurotiomycetidae</taxon>
        <taxon>Eurotiales</taxon>
        <taxon>Aspergillaceae</taxon>
        <taxon>Aspergillus</taxon>
        <taxon>Aspergillus subgen. Circumdati</taxon>
    </lineage>
</organism>
<protein>
    <submittedName>
        <fullName evidence="1">Uncharacterized protein</fullName>
    </submittedName>
</protein>